<comment type="similarity">
    <text evidence="1">Belongs to the UPF0319 family.</text>
</comment>
<dbReference type="Pfam" id="PF09829">
    <property type="entry name" value="DUF2057"/>
    <property type="match status" value="1"/>
</dbReference>
<sequence length="206" mass="22922">MLSRIVSACALSALVSFSALASVELEIPDNVSVYVVNQDNPEFDSNFLGGDKTLSLSNGVNQILFQYIPAFVDRDNATKVYGQYIVAKFDAADTTLTFDLPNYRNARQANAEIDKLKWALKNSAGQSIPVVEDTLSIRGVTLGRDYIRDIEKYNQSGGKASLNMVTSSKTFSQSPQVQQTLDTFKQQYLKLNEQERKAFLQWAVSQ</sequence>
<dbReference type="PANTHER" id="PTHR38108">
    <property type="entry name" value="UPF0319 PROTEIN YCCT"/>
    <property type="match status" value="1"/>
</dbReference>
<evidence type="ECO:0000313" key="5">
    <source>
        <dbReference type="Proteomes" id="UP000198854"/>
    </source>
</evidence>
<proteinExistence type="inferred from homology"/>
<accession>A0A1G7WPN8</accession>
<dbReference type="Proteomes" id="UP000198854">
    <property type="component" value="Unassembled WGS sequence"/>
</dbReference>
<keyword evidence="2 3" id="KW-0732">Signal</keyword>
<evidence type="ECO:0000256" key="3">
    <source>
        <dbReference type="SAM" id="SignalP"/>
    </source>
</evidence>
<protein>
    <submittedName>
        <fullName evidence="4">Uncharacterized protein</fullName>
    </submittedName>
</protein>
<dbReference type="OrthoDB" id="6214779at2"/>
<organism evidence="4 5">
    <name type="scientific">Vibrio xiamenensis</name>
    <dbReference type="NCBI Taxonomy" id="861298"/>
    <lineage>
        <taxon>Bacteria</taxon>
        <taxon>Pseudomonadati</taxon>
        <taxon>Pseudomonadota</taxon>
        <taxon>Gammaproteobacteria</taxon>
        <taxon>Vibrionales</taxon>
        <taxon>Vibrionaceae</taxon>
        <taxon>Vibrio</taxon>
    </lineage>
</organism>
<dbReference type="InterPro" id="IPR018635">
    <property type="entry name" value="UPF0319"/>
</dbReference>
<evidence type="ECO:0000256" key="2">
    <source>
        <dbReference type="ARBA" id="ARBA00022729"/>
    </source>
</evidence>
<gene>
    <name evidence="4" type="ORF">SAMN04488136_10290</name>
</gene>
<reference evidence="4 5" key="1">
    <citation type="submission" date="2016-10" db="EMBL/GenBank/DDBJ databases">
        <authorList>
            <person name="de Groot N.N."/>
        </authorList>
    </citation>
    <scope>NUCLEOTIDE SEQUENCE [LARGE SCALE GENOMIC DNA]</scope>
    <source>
        <strain evidence="4 5">CGMCC 1.10228</strain>
    </source>
</reference>
<feature type="chain" id="PRO_5011580354" evidence="3">
    <location>
        <begin position="22"/>
        <end position="206"/>
    </location>
</feature>
<keyword evidence="5" id="KW-1185">Reference proteome</keyword>
<feature type="signal peptide" evidence="3">
    <location>
        <begin position="1"/>
        <end position="21"/>
    </location>
</feature>
<dbReference type="EMBL" id="FNDD01000002">
    <property type="protein sequence ID" value="SDG73838.1"/>
    <property type="molecule type" value="Genomic_DNA"/>
</dbReference>
<evidence type="ECO:0000256" key="1">
    <source>
        <dbReference type="ARBA" id="ARBA00008490"/>
    </source>
</evidence>
<dbReference type="RefSeq" id="WP_093269002.1">
    <property type="nucleotide sequence ID" value="NZ_FNDD01000002.1"/>
</dbReference>
<evidence type="ECO:0000313" key="4">
    <source>
        <dbReference type="EMBL" id="SDG73838.1"/>
    </source>
</evidence>
<dbReference type="STRING" id="861298.SAMN04488136_10290"/>
<dbReference type="PANTHER" id="PTHR38108:SF1">
    <property type="entry name" value="UPF0319 PROTEIN YCCT"/>
    <property type="match status" value="1"/>
</dbReference>
<dbReference type="AlphaFoldDB" id="A0A1G7WPN8"/>
<name>A0A1G7WPN8_9VIBR</name>